<feature type="transmembrane region" description="Helical" evidence="1">
    <location>
        <begin position="76"/>
        <end position="95"/>
    </location>
</feature>
<organism evidence="2 3">
    <name type="scientific">Uliginosibacterium silvisoli</name>
    <dbReference type="NCBI Taxonomy" id="3114758"/>
    <lineage>
        <taxon>Bacteria</taxon>
        <taxon>Pseudomonadati</taxon>
        <taxon>Pseudomonadota</taxon>
        <taxon>Betaproteobacteria</taxon>
        <taxon>Rhodocyclales</taxon>
        <taxon>Zoogloeaceae</taxon>
        <taxon>Uliginosibacterium</taxon>
    </lineage>
</organism>
<sequence>MATSILSPQTLPELAPLDVDARNANGISWAAVLAGAAGAAALSLILVILGFGLGLSSISPWANTGASAGTIGTSTILWLTFTQLAASGLGGYLAGRLRARWTHVHADEVYFRDTAHGFLAWAIASLATAAFLSTAVTAALGGSIRAGAAVAQTTVQATATSAISRNSSAGSDAVGYYVDSLFRSEAPVVTQLDPATRVEVAKVLANDIRQGELPNDDKRYIGQLVARQTSLSQADAEKRVADTYTRVTNLISAAETHAREAADKTRKATAYAALWMFVALLAGAFLASLMALFGGRLRDKLQ</sequence>
<evidence type="ECO:0008006" key="4">
    <source>
        <dbReference type="Google" id="ProtNLM"/>
    </source>
</evidence>
<accession>A0ABU6JYE6</accession>
<keyword evidence="3" id="KW-1185">Reference proteome</keyword>
<comment type="caution">
    <text evidence="2">The sequence shown here is derived from an EMBL/GenBank/DDBJ whole genome shotgun (WGS) entry which is preliminary data.</text>
</comment>
<evidence type="ECO:0000256" key="1">
    <source>
        <dbReference type="SAM" id="Phobius"/>
    </source>
</evidence>
<feature type="transmembrane region" description="Helical" evidence="1">
    <location>
        <begin position="268"/>
        <end position="293"/>
    </location>
</feature>
<feature type="transmembrane region" description="Helical" evidence="1">
    <location>
        <begin position="115"/>
        <end position="140"/>
    </location>
</feature>
<evidence type="ECO:0000313" key="2">
    <source>
        <dbReference type="EMBL" id="MEC5384424.1"/>
    </source>
</evidence>
<name>A0ABU6JYE6_9RHOO</name>
<dbReference type="RefSeq" id="WP_327597403.1">
    <property type="nucleotide sequence ID" value="NZ_JAYXHS010000001.1"/>
</dbReference>
<keyword evidence="1" id="KW-1133">Transmembrane helix</keyword>
<gene>
    <name evidence="2" type="ORF">VVD49_01745</name>
</gene>
<evidence type="ECO:0000313" key="3">
    <source>
        <dbReference type="Proteomes" id="UP001331561"/>
    </source>
</evidence>
<dbReference type="EMBL" id="JAYXHS010000001">
    <property type="protein sequence ID" value="MEC5384424.1"/>
    <property type="molecule type" value="Genomic_DNA"/>
</dbReference>
<protein>
    <recommendedName>
        <fullName evidence="4">Transmembrane protein</fullName>
    </recommendedName>
</protein>
<keyword evidence="1" id="KW-0472">Membrane</keyword>
<keyword evidence="1" id="KW-0812">Transmembrane</keyword>
<proteinExistence type="predicted"/>
<dbReference type="Proteomes" id="UP001331561">
    <property type="component" value="Unassembled WGS sequence"/>
</dbReference>
<reference evidence="2 3" key="1">
    <citation type="submission" date="2024-01" db="EMBL/GenBank/DDBJ databases">
        <title>Uliginosibacterium soil sp. nov.</title>
        <authorList>
            <person name="Lv Y."/>
        </authorList>
    </citation>
    <scope>NUCLEOTIDE SEQUENCE [LARGE SCALE GENOMIC DNA]</scope>
    <source>
        <strain evidence="2 3">H3</strain>
    </source>
</reference>
<feature type="transmembrane region" description="Helical" evidence="1">
    <location>
        <begin position="27"/>
        <end position="55"/>
    </location>
</feature>